<sequence>MGAYQHYEFIALDRPLDESRRAELRNLSTRASITATSFTNEYHWGDFRGDPVRLMRTHFDAFAYFAEWGTRWIMVSAPSTLLSPPDIEPYLLTEAAYFTTAKGRTVISLTSQDEEADFVEHPAGLAGIAPVRAELLGGDRRLLYLAWLLSVQADDELDDGELEPPLPAGLGDLSAPLRAVAEFLRIDSDLLAVAAQASPPLPTGDDRRGEMRGWIEALPVKEKNRLLGLLFEGEAARARSRMLRSFQAEAGGGPAAAGGTRTVRELWSAAGELKARRAREEAALEAERERRNREEAAAARETRLDHLAGRGESVWQEVEDRINTRVPEEYDRAVSLLADLYALAEREGEQDSFTRPLRDIRERHRRKSGLQRRMDEAGLER</sequence>
<proteinExistence type="predicted"/>
<dbReference type="Proteomes" id="UP001183390">
    <property type="component" value="Unassembled WGS sequence"/>
</dbReference>
<keyword evidence="1" id="KW-0175">Coiled coil</keyword>
<protein>
    <submittedName>
        <fullName evidence="3">Uncharacterized protein</fullName>
    </submittedName>
</protein>
<feature type="compositionally biased region" description="Basic and acidic residues" evidence="2">
    <location>
        <begin position="372"/>
        <end position="381"/>
    </location>
</feature>
<reference evidence="4" key="1">
    <citation type="submission" date="2023-07" db="EMBL/GenBank/DDBJ databases">
        <title>30 novel species of actinomycetes from the DSMZ collection.</title>
        <authorList>
            <person name="Nouioui I."/>
        </authorList>
    </citation>
    <scope>NUCLEOTIDE SEQUENCE [LARGE SCALE GENOMIC DNA]</scope>
    <source>
        <strain evidence="4">DSM 44743</strain>
    </source>
</reference>
<dbReference type="RefSeq" id="WP_311512092.1">
    <property type="nucleotide sequence ID" value="NZ_JAVREP010000008.1"/>
</dbReference>
<accession>A0ABU2M9T4</accession>
<dbReference type="EMBL" id="JAVREP010000008">
    <property type="protein sequence ID" value="MDT0329438.1"/>
    <property type="molecule type" value="Genomic_DNA"/>
</dbReference>
<gene>
    <name evidence="3" type="ORF">RM479_13545</name>
</gene>
<evidence type="ECO:0000313" key="3">
    <source>
        <dbReference type="EMBL" id="MDT0329438.1"/>
    </source>
</evidence>
<feature type="region of interest" description="Disordered" evidence="2">
    <location>
        <begin position="348"/>
        <end position="381"/>
    </location>
</feature>
<evidence type="ECO:0000256" key="1">
    <source>
        <dbReference type="SAM" id="Coils"/>
    </source>
</evidence>
<keyword evidence="4" id="KW-1185">Reference proteome</keyword>
<name>A0ABU2M9T4_9ACTN</name>
<evidence type="ECO:0000256" key="2">
    <source>
        <dbReference type="SAM" id="MobiDB-lite"/>
    </source>
</evidence>
<organism evidence="3 4">
    <name type="scientific">Nocardiopsis lambiniae</name>
    <dbReference type="NCBI Taxonomy" id="3075539"/>
    <lineage>
        <taxon>Bacteria</taxon>
        <taxon>Bacillati</taxon>
        <taxon>Actinomycetota</taxon>
        <taxon>Actinomycetes</taxon>
        <taxon>Streptosporangiales</taxon>
        <taxon>Nocardiopsidaceae</taxon>
        <taxon>Nocardiopsis</taxon>
    </lineage>
</organism>
<feature type="coiled-coil region" evidence="1">
    <location>
        <begin position="270"/>
        <end position="299"/>
    </location>
</feature>
<comment type="caution">
    <text evidence="3">The sequence shown here is derived from an EMBL/GenBank/DDBJ whole genome shotgun (WGS) entry which is preliminary data.</text>
</comment>
<evidence type="ECO:0000313" key="4">
    <source>
        <dbReference type="Proteomes" id="UP001183390"/>
    </source>
</evidence>